<reference evidence="2" key="2">
    <citation type="submission" date="2023-06" db="EMBL/GenBank/DDBJ databases">
        <authorList>
            <consortium name="Lawrence Berkeley National Laboratory"/>
            <person name="Haridas S."/>
            <person name="Hensen N."/>
            <person name="Bonometti L."/>
            <person name="Westerberg I."/>
            <person name="Brannstrom I.O."/>
            <person name="Guillou S."/>
            <person name="Cros-Aarteil S."/>
            <person name="Calhoun S."/>
            <person name="Kuo A."/>
            <person name="Mondo S."/>
            <person name="Pangilinan J."/>
            <person name="Riley R."/>
            <person name="Labutti K."/>
            <person name="Andreopoulos B."/>
            <person name="Lipzen A."/>
            <person name="Chen C."/>
            <person name="Yanf M."/>
            <person name="Daum C."/>
            <person name="Ng V."/>
            <person name="Clum A."/>
            <person name="Steindorff A."/>
            <person name="Ohm R."/>
            <person name="Martin F."/>
            <person name="Silar P."/>
            <person name="Natvig D."/>
            <person name="Lalanne C."/>
            <person name="Gautier V."/>
            <person name="Ament-Velasquez S.L."/>
            <person name="Kruys A."/>
            <person name="Hutchinson M.I."/>
            <person name="Powell A.J."/>
            <person name="Barry K."/>
            <person name="Miller A.N."/>
            <person name="Grigoriev I.V."/>
            <person name="Debuchy R."/>
            <person name="Gladieux P."/>
            <person name="Thoren M.H."/>
            <person name="Johannesson H."/>
        </authorList>
    </citation>
    <scope>NUCLEOTIDE SEQUENCE</scope>
    <source>
        <strain evidence="2">CBS 314.62</strain>
    </source>
</reference>
<name>A0AAE0XLB6_9PEZI</name>
<evidence type="ECO:0000256" key="1">
    <source>
        <dbReference type="SAM" id="MobiDB-lite"/>
    </source>
</evidence>
<proteinExistence type="predicted"/>
<evidence type="ECO:0000313" key="3">
    <source>
        <dbReference type="Proteomes" id="UP001270362"/>
    </source>
</evidence>
<accession>A0AAE0XLB6</accession>
<keyword evidence="3" id="KW-1185">Reference proteome</keyword>
<feature type="region of interest" description="Disordered" evidence="1">
    <location>
        <begin position="196"/>
        <end position="217"/>
    </location>
</feature>
<dbReference type="AlphaFoldDB" id="A0AAE0XLB6"/>
<comment type="caution">
    <text evidence="2">The sequence shown here is derived from an EMBL/GenBank/DDBJ whole genome shotgun (WGS) entry which is preliminary data.</text>
</comment>
<gene>
    <name evidence="2" type="ORF">B0T22DRAFT_533994</name>
</gene>
<dbReference type="Proteomes" id="UP001270362">
    <property type="component" value="Unassembled WGS sequence"/>
</dbReference>
<sequence length="217" mass="23943">MDPQGYGLPIYPSFTPYVIVACLRDPSRSTSPGVEGHRFAKSVKNGSAQNNKNLCLDVALRNLNQAVSASLKTYQAFLEGLESQTKLLEDWAEEFTLGTIWRSKARNKLRGKRDKEIFDAVAERISNCKAGIVDAVPGAQRISPPPVDDKYRLDRLIRTAKKALLCCDVIIPLAGRAVNERIACLQLVHELEEAEGPLSRQSTHGSSKAVDVDLINR</sequence>
<dbReference type="EMBL" id="JAULSO010000001">
    <property type="protein sequence ID" value="KAK3695062.1"/>
    <property type="molecule type" value="Genomic_DNA"/>
</dbReference>
<organism evidence="2 3">
    <name type="scientific">Podospora appendiculata</name>
    <dbReference type="NCBI Taxonomy" id="314037"/>
    <lineage>
        <taxon>Eukaryota</taxon>
        <taxon>Fungi</taxon>
        <taxon>Dikarya</taxon>
        <taxon>Ascomycota</taxon>
        <taxon>Pezizomycotina</taxon>
        <taxon>Sordariomycetes</taxon>
        <taxon>Sordariomycetidae</taxon>
        <taxon>Sordariales</taxon>
        <taxon>Podosporaceae</taxon>
        <taxon>Podospora</taxon>
    </lineage>
</organism>
<reference evidence="2" key="1">
    <citation type="journal article" date="2023" name="Mol. Phylogenet. Evol.">
        <title>Genome-scale phylogeny and comparative genomics of the fungal order Sordariales.</title>
        <authorList>
            <person name="Hensen N."/>
            <person name="Bonometti L."/>
            <person name="Westerberg I."/>
            <person name="Brannstrom I.O."/>
            <person name="Guillou S."/>
            <person name="Cros-Aarteil S."/>
            <person name="Calhoun S."/>
            <person name="Haridas S."/>
            <person name="Kuo A."/>
            <person name="Mondo S."/>
            <person name="Pangilinan J."/>
            <person name="Riley R."/>
            <person name="LaButti K."/>
            <person name="Andreopoulos B."/>
            <person name="Lipzen A."/>
            <person name="Chen C."/>
            <person name="Yan M."/>
            <person name="Daum C."/>
            <person name="Ng V."/>
            <person name="Clum A."/>
            <person name="Steindorff A."/>
            <person name="Ohm R.A."/>
            <person name="Martin F."/>
            <person name="Silar P."/>
            <person name="Natvig D.O."/>
            <person name="Lalanne C."/>
            <person name="Gautier V."/>
            <person name="Ament-Velasquez S.L."/>
            <person name="Kruys A."/>
            <person name="Hutchinson M.I."/>
            <person name="Powell A.J."/>
            <person name="Barry K."/>
            <person name="Miller A.N."/>
            <person name="Grigoriev I.V."/>
            <person name="Debuchy R."/>
            <person name="Gladieux P."/>
            <person name="Hiltunen Thoren M."/>
            <person name="Johannesson H."/>
        </authorList>
    </citation>
    <scope>NUCLEOTIDE SEQUENCE</scope>
    <source>
        <strain evidence="2">CBS 314.62</strain>
    </source>
</reference>
<protein>
    <submittedName>
        <fullName evidence="2">Uncharacterized protein</fullName>
    </submittedName>
</protein>
<evidence type="ECO:0000313" key="2">
    <source>
        <dbReference type="EMBL" id="KAK3695062.1"/>
    </source>
</evidence>